<dbReference type="InterPro" id="IPR013324">
    <property type="entry name" value="RNA_pol_sigma_r3/r4-like"/>
</dbReference>
<keyword evidence="2" id="KW-0805">Transcription regulation</keyword>
<evidence type="ECO:0000256" key="1">
    <source>
        <dbReference type="ARBA" id="ARBA00010641"/>
    </source>
</evidence>
<evidence type="ECO:0000256" key="3">
    <source>
        <dbReference type="ARBA" id="ARBA00023082"/>
    </source>
</evidence>
<organism evidence="7 8">
    <name type="scientific">Aquipuribacter nitratireducens</name>
    <dbReference type="NCBI Taxonomy" id="650104"/>
    <lineage>
        <taxon>Bacteria</taxon>
        <taxon>Bacillati</taxon>
        <taxon>Actinomycetota</taxon>
        <taxon>Actinomycetes</taxon>
        <taxon>Micrococcales</taxon>
        <taxon>Intrasporangiaceae</taxon>
        <taxon>Aquipuribacter</taxon>
    </lineage>
</organism>
<dbReference type="Proteomes" id="UP001596122">
    <property type="component" value="Unassembled WGS sequence"/>
</dbReference>
<name>A0ABW0GML3_9MICO</name>
<dbReference type="SUPFAM" id="SSF88659">
    <property type="entry name" value="Sigma3 and sigma4 domains of RNA polymerase sigma factors"/>
    <property type="match status" value="1"/>
</dbReference>
<comment type="similarity">
    <text evidence="1">Belongs to the sigma-70 factor family. ECF subfamily.</text>
</comment>
<dbReference type="InterPro" id="IPR036388">
    <property type="entry name" value="WH-like_DNA-bd_sf"/>
</dbReference>
<evidence type="ECO:0000313" key="7">
    <source>
        <dbReference type="EMBL" id="MFC5380778.1"/>
    </source>
</evidence>
<dbReference type="RefSeq" id="WP_340268455.1">
    <property type="nucleotide sequence ID" value="NZ_JBBEOG010000002.1"/>
</dbReference>
<protein>
    <submittedName>
        <fullName evidence="7">RNA polymerase sigma factor</fullName>
    </submittedName>
</protein>
<sequence length="326" mass="35276">MLTEVGDDVDREAGREVPAVFGSDLLRLLFTCCHPSLARDAQVALTARLVCGLTTAETARLLLVQEATVAARVTRAKKKIAAAGVPFRVPTGAELPDRLDTVLSVVHLLLTAAHTAPVGEDVVREDLLLRARELTGALAGLMPDEPEVLAVHALVLLTWARRRARQGPDGRLLLLAEQDRSLWDGDVVAEADRLVRRALRARPPGRFALQAAIAACHATAPDYAGTDWEELLGLYDRLLHVWPTPVVALNRAVALAEVDGARAALTAVDESGVPDTYPYGHAVRAHLLRELGRTAEARREYDRAAALTGNAHERMFLLARRDALPG</sequence>
<feature type="domain" description="RNA polymerase sigma factor 70 region 4 type 2" evidence="5">
    <location>
        <begin position="29"/>
        <end position="80"/>
    </location>
</feature>
<evidence type="ECO:0000256" key="2">
    <source>
        <dbReference type="ARBA" id="ARBA00023015"/>
    </source>
</evidence>
<dbReference type="EMBL" id="JBHSLD010000007">
    <property type="protein sequence ID" value="MFC5380778.1"/>
    <property type="molecule type" value="Genomic_DNA"/>
</dbReference>
<proteinExistence type="inferred from homology"/>
<reference evidence="8" key="1">
    <citation type="journal article" date="2019" name="Int. J. Syst. Evol. Microbiol.">
        <title>The Global Catalogue of Microorganisms (GCM) 10K type strain sequencing project: providing services to taxonomists for standard genome sequencing and annotation.</title>
        <authorList>
            <consortium name="The Broad Institute Genomics Platform"/>
            <consortium name="The Broad Institute Genome Sequencing Center for Infectious Disease"/>
            <person name="Wu L."/>
            <person name="Ma J."/>
        </authorList>
    </citation>
    <scope>NUCLEOTIDE SEQUENCE [LARGE SCALE GENOMIC DNA]</scope>
    <source>
        <strain evidence="8">CCUG 43114</strain>
    </source>
</reference>
<dbReference type="Pfam" id="PF08281">
    <property type="entry name" value="Sigma70_r4_2"/>
    <property type="match status" value="1"/>
</dbReference>
<dbReference type="PANTHER" id="PTHR47756">
    <property type="entry name" value="BLL6612 PROTEIN-RELATED"/>
    <property type="match status" value="1"/>
</dbReference>
<dbReference type="InterPro" id="IPR046531">
    <property type="entry name" value="DUF6596"/>
</dbReference>
<dbReference type="InterPro" id="IPR013249">
    <property type="entry name" value="RNA_pol_sigma70_r4_t2"/>
</dbReference>
<feature type="domain" description="DUF6596" evidence="6">
    <location>
        <begin position="98"/>
        <end position="198"/>
    </location>
</feature>
<evidence type="ECO:0000259" key="6">
    <source>
        <dbReference type="Pfam" id="PF20239"/>
    </source>
</evidence>
<dbReference type="PANTHER" id="PTHR47756:SF2">
    <property type="entry name" value="BLL6612 PROTEIN"/>
    <property type="match status" value="1"/>
</dbReference>
<evidence type="ECO:0000313" key="8">
    <source>
        <dbReference type="Proteomes" id="UP001596122"/>
    </source>
</evidence>
<keyword evidence="3" id="KW-0731">Sigma factor</keyword>
<keyword evidence="4" id="KW-0804">Transcription</keyword>
<gene>
    <name evidence="7" type="ORF">ACFPJ6_08250</name>
</gene>
<evidence type="ECO:0000259" key="5">
    <source>
        <dbReference type="Pfam" id="PF08281"/>
    </source>
</evidence>
<accession>A0ABW0GML3</accession>
<keyword evidence="8" id="KW-1185">Reference proteome</keyword>
<comment type="caution">
    <text evidence="7">The sequence shown here is derived from an EMBL/GenBank/DDBJ whole genome shotgun (WGS) entry which is preliminary data.</text>
</comment>
<dbReference type="Pfam" id="PF20239">
    <property type="entry name" value="DUF6596"/>
    <property type="match status" value="1"/>
</dbReference>
<evidence type="ECO:0000256" key="4">
    <source>
        <dbReference type="ARBA" id="ARBA00023163"/>
    </source>
</evidence>
<dbReference type="Gene3D" id="1.10.10.10">
    <property type="entry name" value="Winged helix-like DNA-binding domain superfamily/Winged helix DNA-binding domain"/>
    <property type="match status" value="1"/>
</dbReference>